<sequence length="358" mass="38608">MDKKNFATRLGKPGPKARANQPVGGLIALGQRSETPDPAGRSKPVGVGGFAAKRPVQDVLGAGPSAPPAPILKKPRLDFSQGLAAPSASAQPASALNQFSAVPTRRDPVNDELWRDLAVNVSEFNPKDLVGKVGAAEERLKTTKIPKYLCAAFKHLLDRRASGRAEPMLILGLSYLSKKNGAHFQHSAVAEGLCALIRSHTSVVGQPRPNKATDLTQFGISLFQSSFEDSTDWPLTVVKVYIDDSLGDRSWVDRSECSKFVANILTAFDSAVPPEPLLVAAEVPGPPGTVAPPHNSKSPSVERDVEYGESREGADAQVEGERAVRPRFDKNKDEATLWTLTILRDWWSRRVDTAPKAL</sequence>
<organism evidence="2 3">
    <name type="scientific">Plectus sambesii</name>
    <dbReference type="NCBI Taxonomy" id="2011161"/>
    <lineage>
        <taxon>Eukaryota</taxon>
        <taxon>Metazoa</taxon>
        <taxon>Ecdysozoa</taxon>
        <taxon>Nematoda</taxon>
        <taxon>Chromadorea</taxon>
        <taxon>Plectida</taxon>
        <taxon>Plectina</taxon>
        <taxon>Plectoidea</taxon>
        <taxon>Plectidae</taxon>
        <taxon>Plectus</taxon>
    </lineage>
</organism>
<dbReference type="PANTHER" id="PTHR21224:SF1">
    <property type="entry name" value="INTEGRATOR COMPLEX SUBUNIT 1"/>
    <property type="match status" value="1"/>
</dbReference>
<keyword evidence="2" id="KW-1185">Reference proteome</keyword>
<feature type="compositionally biased region" description="Basic and acidic residues" evidence="1">
    <location>
        <begin position="300"/>
        <end position="325"/>
    </location>
</feature>
<dbReference type="GO" id="GO:0034474">
    <property type="term" value="P:U2 snRNA 3'-end processing"/>
    <property type="evidence" value="ECO:0007669"/>
    <property type="project" value="InterPro"/>
</dbReference>
<dbReference type="WBParaSite" id="PSAMB.scaffold7952size6845.g30766.t1">
    <property type="protein sequence ID" value="PSAMB.scaffold7952size6845.g30766.t1"/>
    <property type="gene ID" value="PSAMB.scaffold7952size6845.g30766"/>
</dbReference>
<dbReference type="Proteomes" id="UP000887566">
    <property type="component" value="Unplaced"/>
</dbReference>
<evidence type="ECO:0000313" key="3">
    <source>
        <dbReference type="WBParaSite" id="PSAMB.scaffold7952size6845.g30766.t1"/>
    </source>
</evidence>
<dbReference type="GO" id="GO:0032039">
    <property type="term" value="C:integrator complex"/>
    <property type="evidence" value="ECO:0007669"/>
    <property type="project" value="InterPro"/>
</dbReference>
<feature type="region of interest" description="Disordered" evidence="1">
    <location>
        <begin position="286"/>
        <end position="325"/>
    </location>
</feature>
<proteinExistence type="predicted"/>
<dbReference type="InterPro" id="IPR038902">
    <property type="entry name" value="INTS1"/>
</dbReference>
<evidence type="ECO:0000256" key="1">
    <source>
        <dbReference type="SAM" id="MobiDB-lite"/>
    </source>
</evidence>
<feature type="region of interest" description="Disordered" evidence="1">
    <location>
        <begin position="1"/>
        <end position="49"/>
    </location>
</feature>
<protein>
    <submittedName>
        <fullName evidence="3">Uncharacterized protein</fullName>
    </submittedName>
</protein>
<evidence type="ECO:0000313" key="2">
    <source>
        <dbReference type="Proteomes" id="UP000887566"/>
    </source>
</evidence>
<dbReference type="PANTHER" id="PTHR21224">
    <property type="entry name" value="INTEGRATOR COMPLEX SUBUNIT 1"/>
    <property type="match status" value="1"/>
</dbReference>
<name>A0A914XII8_9BILA</name>
<reference evidence="3" key="1">
    <citation type="submission" date="2022-11" db="UniProtKB">
        <authorList>
            <consortium name="WormBaseParasite"/>
        </authorList>
    </citation>
    <scope>IDENTIFICATION</scope>
</reference>
<dbReference type="AlphaFoldDB" id="A0A914XII8"/>
<accession>A0A914XII8</accession>